<feature type="compositionally biased region" description="Low complexity" evidence="1">
    <location>
        <begin position="153"/>
        <end position="173"/>
    </location>
</feature>
<evidence type="ECO:0000313" key="5">
    <source>
        <dbReference type="Proteomes" id="UP000799778"/>
    </source>
</evidence>
<dbReference type="PANTHER" id="PTHR39613:SF1">
    <property type="entry name" value="ANCHORED CELL WALL PROTEIN, PUTATIVE (AFU_ORTHOLOGUE AFUA_4G08960)-RELATED"/>
    <property type="match status" value="1"/>
</dbReference>
<dbReference type="InterPro" id="IPR018620">
    <property type="entry name" value="Ubiquitin3-bd_protein_But2_C"/>
</dbReference>
<evidence type="ECO:0000259" key="3">
    <source>
        <dbReference type="Pfam" id="PF09792"/>
    </source>
</evidence>
<gene>
    <name evidence="4" type="ORF">BU24DRAFT_448532</name>
</gene>
<dbReference type="AlphaFoldDB" id="A0A6A5Y4K6"/>
<protein>
    <recommendedName>
        <fullName evidence="3">Ubiquitin 3 binding protein But2 C-terminal domain-containing protein</fullName>
    </recommendedName>
</protein>
<accession>A0A6A5Y4K6</accession>
<dbReference type="Pfam" id="PF09792">
    <property type="entry name" value="But2"/>
    <property type="match status" value="1"/>
</dbReference>
<dbReference type="PANTHER" id="PTHR39613">
    <property type="entry name" value="ANCHORED CELL WALL PROTEIN, PUTATIVE (AFU_ORTHOLOGUE AFUA_4G08960)-RELATED"/>
    <property type="match status" value="1"/>
</dbReference>
<feature type="domain" description="Ubiquitin 3 binding protein But2 C-terminal" evidence="3">
    <location>
        <begin position="193"/>
        <end position="320"/>
    </location>
</feature>
<keyword evidence="2" id="KW-0732">Signal</keyword>
<dbReference type="RefSeq" id="XP_033388538.1">
    <property type="nucleotide sequence ID" value="XM_033530891.1"/>
</dbReference>
<feature type="chain" id="PRO_5025512230" description="Ubiquitin 3 binding protein But2 C-terminal domain-containing protein" evidence="2">
    <location>
        <begin position="17"/>
        <end position="341"/>
    </location>
</feature>
<sequence length="341" mass="36907">MKSVLAVFSFGLCVAGDRFIFLHNTYPHAKWTLQALPLPGNPPSIKGQIKQLDDGQNRIGGGRTLGTYHIVNGSVWDEHGRGCILTPATTQWQCDEGVPQWNIYAKPAPGQRKCVPINLYSSEIQIHDTCSVNATSIQSTSISSTAIQSTSISSTVTSRSKTSTSASITSSTPTPSPKANRKRCPVDLEGAFEFPHLIVPIDRSKPHEKFGNHLNGTIKAPDLCTGFNFDVHTRFSGKTCSVIFFLPEHEKLQTSSYELKGSGGLVFAALDKPMDHETSWSTKPGITDVIKIQPLSEGAQYHVFTTACPAGKTVGYGISIPVQSAYTFAYVEIEEGDCAVA</sequence>
<feature type="region of interest" description="Disordered" evidence="1">
    <location>
        <begin position="153"/>
        <end position="182"/>
    </location>
</feature>
<keyword evidence="5" id="KW-1185">Reference proteome</keyword>
<reference evidence="4" key="1">
    <citation type="journal article" date="2020" name="Stud. Mycol.">
        <title>101 Dothideomycetes genomes: a test case for predicting lifestyles and emergence of pathogens.</title>
        <authorList>
            <person name="Haridas S."/>
            <person name="Albert R."/>
            <person name="Binder M."/>
            <person name="Bloem J."/>
            <person name="Labutti K."/>
            <person name="Salamov A."/>
            <person name="Andreopoulos B."/>
            <person name="Baker S."/>
            <person name="Barry K."/>
            <person name="Bills G."/>
            <person name="Bluhm B."/>
            <person name="Cannon C."/>
            <person name="Castanera R."/>
            <person name="Culley D."/>
            <person name="Daum C."/>
            <person name="Ezra D."/>
            <person name="Gonzalez J."/>
            <person name="Henrissat B."/>
            <person name="Kuo A."/>
            <person name="Liang C."/>
            <person name="Lipzen A."/>
            <person name="Lutzoni F."/>
            <person name="Magnuson J."/>
            <person name="Mondo S."/>
            <person name="Nolan M."/>
            <person name="Ohm R."/>
            <person name="Pangilinan J."/>
            <person name="Park H.-J."/>
            <person name="Ramirez L."/>
            <person name="Alfaro M."/>
            <person name="Sun H."/>
            <person name="Tritt A."/>
            <person name="Yoshinaga Y."/>
            <person name="Zwiers L.-H."/>
            <person name="Turgeon B."/>
            <person name="Goodwin S."/>
            <person name="Spatafora J."/>
            <person name="Crous P."/>
            <person name="Grigoriev I."/>
        </authorList>
    </citation>
    <scope>NUCLEOTIDE SEQUENCE</scope>
    <source>
        <strain evidence="4">CBS 175.79</strain>
    </source>
</reference>
<evidence type="ECO:0000256" key="2">
    <source>
        <dbReference type="SAM" id="SignalP"/>
    </source>
</evidence>
<evidence type="ECO:0000313" key="4">
    <source>
        <dbReference type="EMBL" id="KAF2020199.1"/>
    </source>
</evidence>
<dbReference type="GeneID" id="54288288"/>
<feature type="signal peptide" evidence="2">
    <location>
        <begin position="1"/>
        <end position="16"/>
    </location>
</feature>
<organism evidence="4 5">
    <name type="scientific">Aaosphaeria arxii CBS 175.79</name>
    <dbReference type="NCBI Taxonomy" id="1450172"/>
    <lineage>
        <taxon>Eukaryota</taxon>
        <taxon>Fungi</taxon>
        <taxon>Dikarya</taxon>
        <taxon>Ascomycota</taxon>
        <taxon>Pezizomycotina</taxon>
        <taxon>Dothideomycetes</taxon>
        <taxon>Pleosporomycetidae</taxon>
        <taxon>Pleosporales</taxon>
        <taxon>Pleosporales incertae sedis</taxon>
        <taxon>Aaosphaeria</taxon>
    </lineage>
</organism>
<proteinExistence type="predicted"/>
<evidence type="ECO:0000256" key="1">
    <source>
        <dbReference type="SAM" id="MobiDB-lite"/>
    </source>
</evidence>
<dbReference type="EMBL" id="ML978067">
    <property type="protein sequence ID" value="KAF2020199.1"/>
    <property type="molecule type" value="Genomic_DNA"/>
</dbReference>
<dbReference type="Proteomes" id="UP000799778">
    <property type="component" value="Unassembled WGS sequence"/>
</dbReference>
<name>A0A6A5Y4K6_9PLEO</name>
<dbReference type="OrthoDB" id="4657524at2759"/>